<dbReference type="InterPro" id="IPR001024">
    <property type="entry name" value="PLAT/LH2_dom"/>
</dbReference>
<evidence type="ECO:0000259" key="2">
    <source>
        <dbReference type="PROSITE" id="PS50095"/>
    </source>
</evidence>
<evidence type="ECO:0000313" key="3">
    <source>
        <dbReference type="EMBL" id="KAJ8360221.1"/>
    </source>
</evidence>
<dbReference type="PROSITE" id="PS50095">
    <property type="entry name" value="PLAT"/>
    <property type="match status" value="1"/>
</dbReference>
<dbReference type="Pfam" id="PF01477">
    <property type="entry name" value="PLAT"/>
    <property type="match status" value="1"/>
</dbReference>
<keyword evidence="4" id="KW-1185">Reference proteome</keyword>
<comment type="caution">
    <text evidence="1">Lacks conserved residue(s) required for the propagation of feature annotation.</text>
</comment>
<dbReference type="Gene3D" id="2.60.60.20">
    <property type="entry name" value="PLAT/LH2 domain"/>
    <property type="match status" value="1"/>
</dbReference>
<proteinExistence type="predicted"/>
<dbReference type="InterPro" id="IPR036392">
    <property type="entry name" value="PLAT/LH2_dom_sf"/>
</dbReference>
<dbReference type="OrthoDB" id="407298at2759"/>
<comment type="caution">
    <text evidence="3">The sequence shown here is derived from an EMBL/GenBank/DDBJ whole genome shotgun (WGS) entry which is preliminary data.</text>
</comment>
<dbReference type="EMBL" id="JAINUF010000005">
    <property type="protein sequence ID" value="KAJ8360221.1"/>
    <property type="molecule type" value="Genomic_DNA"/>
</dbReference>
<protein>
    <recommendedName>
        <fullName evidence="2">PLAT domain-containing protein</fullName>
    </recommendedName>
</protein>
<accession>A0A9Q1FJV8</accession>
<dbReference type="SMART" id="SM00308">
    <property type="entry name" value="LH2"/>
    <property type="match status" value="1"/>
</dbReference>
<dbReference type="AlphaFoldDB" id="A0A9Q1FJV8"/>
<organism evidence="3 4">
    <name type="scientific">Synaphobranchus kaupii</name>
    <name type="common">Kaup's arrowtooth eel</name>
    <dbReference type="NCBI Taxonomy" id="118154"/>
    <lineage>
        <taxon>Eukaryota</taxon>
        <taxon>Metazoa</taxon>
        <taxon>Chordata</taxon>
        <taxon>Craniata</taxon>
        <taxon>Vertebrata</taxon>
        <taxon>Euteleostomi</taxon>
        <taxon>Actinopterygii</taxon>
        <taxon>Neopterygii</taxon>
        <taxon>Teleostei</taxon>
        <taxon>Anguilliformes</taxon>
        <taxon>Synaphobranchidae</taxon>
        <taxon>Synaphobranchus</taxon>
    </lineage>
</organism>
<dbReference type="Proteomes" id="UP001152622">
    <property type="component" value="Chromosome 5"/>
</dbReference>
<dbReference type="SUPFAM" id="SSF49723">
    <property type="entry name" value="Lipase/lipooxygenase domain (PLAT/LH2 domain)"/>
    <property type="match status" value="1"/>
</dbReference>
<evidence type="ECO:0000313" key="4">
    <source>
        <dbReference type="Proteomes" id="UP001152622"/>
    </source>
</evidence>
<sequence>MKVYEVTLTTSLVPHSGTYCGVQITLIGARGESLPASLDHEHQLLTPGSACAITMKTQNPLGPVVLVRLCLEARPGFPEQDWHCQAVEVILCRNGNRQVDLFPCNKWLRPADGAIELRNGRVCTVDSETLQMLKEHRTRELQTKQQNFR</sequence>
<reference evidence="3" key="1">
    <citation type="journal article" date="2023" name="Science">
        <title>Genome structures resolve the early diversification of teleost fishes.</title>
        <authorList>
            <person name="Parey E."/>
            <person name="Louis A."/>
            <person name="Montfort J."/>
            <person name="Bouchez O."/>
            <person name="Roques C."/>
            <person name="Iampietro C."/>
            <person name="Lluch J."/>
            <person name="Castinel A."/>
            <person name="Donnadieu C."/>
            <person name="Desvignes T."/>
            <person name="Floi Bucao C."/>
            <person name="Jouanno E."/>
            <person name="Wen M."/>
            <person name="Mejri S."/>
            <person name="Dirks R."/>
            <person name="Jansen H."/>
            <person name="Henkel C."/>
            <person name="Chen W.J."/>
            <person name="Zahm M."/>
            <person name="Cabau C."/>
            <person name="Klopp C."/>
            <person name="Thompson A.W."/>
            <person name="Robinson-Rechavi M."/>
            <person name="Braasch I."/>
            <person name="Lecointre G."/>
            <person name="Bobe J."/>
            <person name="Postlethwait J.H."/>
            <person name="Berthelot C."/>
            <person name="Roest Crollius H."/>
            <person name="Guiguen Y."/>
        </authorList>
    </citation>
    <scope>NUCLEOTIDE SEQUENCE</scope>
    <source>
        <strain evidence="3">WJC10195</strain>
    </source>
</reference>
<evidence type="ECO:0000256" key="1">
    <source>
        <dbReference type="PROSITE-ProRule" id="PRU00152"/>
    </source>
</evidence>
<name>A0A9Q1FJV8_SYNKA</name>
<gene>
    <name evidence="3" type="ORF">SKAU_G00167460</name>
</gene>
<feature type="domain" description="PLAT" evidence="2">
    <location>
        <begin position="2"/>
        <end position="122"/>
    </location>
</feature>